<name>A0A7M1AWM1_9BACT</name>
<dbReference type="RefSeq" id="WP_193114203.1">
    <property type="nucleotide sequence ID" value="NZ_CP041165.1"/>
</dbReference>
<keyword evidence="1" id="KW-0812">Transmembrane</keyword>
<accession>A0A7M1AWM1</accession>
<reference evidence="2 3" key="1">
    <citation type="submission" date="2019-06" db="EMBL/GenBank/DDBJ databases">
        <title>Sulfurimonas gotlandica sp. nov., a chemoautotrophic and psychrotolerant epsilonproteobacterium isolated from a pelagic redoxcline, and an emended description of the genus Sulfurimonas.</title>
        <authorList>
            <person name="Wang S."/>
            <person name="Jiang L."/>
            <person name="Shao Z."/>
        </authorList>
    </citation>
    <scope>NUCLEOTIDE SEQUENCE [LARGE SCALE GENOMIC DNA]</scope>
    <source>
        <strain evidence="2 3">B2</strain>
    </source>
</reference>
<proteinExistence type="predicted"/>
<dbReference type="KEGG" id="smax:FJR03_03105"/>
<feature type="transmembrane region" description="Helical" evidence="1">
    <location>
        <begin position="7"/>
        <end position="36"/>
    </location>
</feature>
<sequence>MKKFYFLLWLFWAVRVVLCSVISASVLSGLITSVLYVKKGMPGLESEVLSALGELFLFWFLVTLNITVLFALFRSVKYIFNRCYGGYSFKLLSCPKEKTFIEYIGYGDLVKFWRKWFMLLIWLSAAFMIIDFILFDYYNIYVLYGAILLSGYFSFIFIGSRCKGVRIVKC</sequence>
<dbReference type="Proteomes" id="UP000593910">
    <property type="component" value="Chromosome"/>
</dbReference>
<gene>
    <name evidence="2" type="ORF">FJR03_03105</name>
</gene>
<organism evidence="2 3">
    <name type="scientific">Sulfurimonas marina</name>
    <dbReference type="NCBI Taxonomy" id="2590551"/>
    <lineage>
        <taxon>Bacteria</taxon>
        <taxon>Pseudomonadati</taxon>
        <taxon>Campylobacterota</taxon>
        <taxon>Epsilonproteobacteria</taxon>
        <taxon>Campylobacterales</taxon>
        <taxon>Sulfurimonadaceae</taxon>
        <taxon>Sulfurimonas</taxon>
    </lineage>
</organism>
<dbReference type="AlphaFoldDB" id="A0A7M1AWM1"/>
<protein>
    <submittedName>
        <fullName evidence="2">Uncharacterized protein</fullName>
    </submittedName>
</protein>
<evidence type="ECO:0000256" key="1">
    <source>
        <dbReference type="SAM" id="Phobius"/>
    </source>
</evidence>
<keyword evidence="1" id="KW-1133">Transmembrane helix</keyword>
<evidence type="ECO:0000313" key="2">
    <source>
        <dbReference type="EMBL" id="QOP40782.1"/>
    </source>
</evidence>
<keyword evidence="1" id="KW-0472">Membrane</keyword>
<feature type="transmembrane region" description="Helical" evidence="1">
    <location>
        <begin position="116"/>
        <end position="135"/>
    </location>
</feature>
<keyword evidence="3" id="KW-1185">Reference proteome</keyword>
<evidence type="ECO:0000313" key="3">
    <source>
        <dbReference type="Proteomes" id="UP000593910"/>
    </source>
</evidence>
<feature type="transmembrane region" description="Helical" evidence="1">
    <location>
        <begin position="141"/>
        <end position="159"/>
    </location>
</feature>
<dbReference type="EMBL" id="CP041165">
    <property type="protein sequence ID" value="QOP40782.1"/>
    <property type="molecule type" value="Genomic_DNA"/>
</dbReference>
<feature type="transmembrane region" description="Helical" evidence="1">
    <location>
        <begin position="56"/>
        <end position="73"/>
    </location>
</feature>